<dbReference type="InterPro" id="IPR025250">
    <property type="entry name" value="DUF4199"/>
</dbReference>
<accession>A0ABV8AL48</accession>
<proteinExistence type="predicted"/>
<evidence type="ECO:0000256" key="1">
    <source>
        <dbReference type="SAM" id="Phobius"/>
    </source>
</evidence>
<reference evidence="3" key="1">
    <citation type="journal article" date="2019" name="Int. J. Syst. Evol. Microbiol.">
        <title>The Global Catalogue of Microorganisms (GCM) 10K type strain sequencing project: providing services to taxonomists for standard genome sequencing and annotation.</title>
        <authorList>
            <consortium name="The Broad Institute Genomics Platform"/>
            <consortium name="The Broad Institute Genome Sequencing Center for Infectious Disease"/>
            <person name="Wu L."/>
            <person name="Ma J."/>
        </authorList>
    </citation>
    <scope>NUCLEOTIDE SEQUENCE [LARGE SCALE GENOMIC DNA]</scope>
    <source>
        <strain evidence="3">CECT 8979</strain>
    </source>
</reference>
<feature type="transmembrane region" description="Helical" evidence="1">
    <location>
        <begin position="77"/>
        <end position="99"/>
    </location>
</feature>
<name>A0ABV8AL48_9FLAO</name>
<dbReference type="Pfam" id="PF13858">
    <property type="entry name" value="DUF4199"/>
    <property type="match status" value="1"/>
</dbReference>
<comment type="caution">
    <text evidence="2">The sequence shown here is derived from an EMBL/GenBank/DDBJ whole genome shotgun (WGS) entry which is preliminary data.</text>
</comment>
<evidence type="ECO:0000313" key="2">
    <source>
        <dbReference type="EMBL" id="MFC3877379.1"/>
    </source>
</evidence>
<feature type="transmembrane region" description="Helical" evidence="1">
    <location>
        <begin position="148"/>
        <end position="169"/>
    </location>
</feature>
<feature type="transmembrane region" description="Helical" evidence="1">
    <location>
        <begin position="37"/>
        <end position="56"/>
    </location>
</feature>
<keyword evidence="1" id="KW-1133">Transmembrane helix</keyword>
<dbReference type="EMBL" id="JBHSAT010000004">
    <property type="protein sequence ID" value="MFC3877379.1"/>
    <property type="molecule type" value="Genomic_DNA"/>
</dbReference>
<keyword evidence="1" id="KW-0812">Transmembrane</keyword>
<protein>
    <submittedName>
        <fullName evidence="2">DUF4199 domain-containing protein</fullName>
    </submittedName>
</protein>
<gene>
    <name evidence="2" type="ORF">ACFOSX_09065</name>
</gene>
<dbReference type="Proteomes" id="UP001595812">
    <property type="component" value="Unassembled WGS sequence"/>
</dbReference>
<organism evidence="2 3">
    <name type="scientific">Winogradskyella maritima</name>
    <dbReference type="NCBI Taxonomy" id="1517766"/>
    <lineage>
        <taxon>Bacteria</taxon>
        <taxon>Pseudomonadati</taxon>
        <taxon>Bacteroidota</taxon>
        <taxon>Flavobacteriia</taxon>
        <taxon>Flavobacteriales</taxon>
        <taxon>Flavobacteriaceae</taxon>
        <taxon>Winogradskyella</taxon>
    </lineage>
</organism>
<keyword evidence="1" id="KW-0472">Membrane</keyword>
<dbReference type="RefSeq" id="WP_386099550.1">
    <property type="nucleotide sequence ID" value="NZ_JBHSAT010000004.1"/>
</dbReference>
<keyword evidence="3" id="KW-1185">Reference proteome</keyword>
<evidence type="ECO:0000313" key="3">
    <source>
        <dbReference type="Proteomes" id="UP001595812"/>
    </source>
</evidence>
<sequence length="177" mass="19351">MEKSIKSSALNYGLYLGLTLCAITIVCYAVNMELLVNFWVAILLPTIIAITFGVISTAKSKSLLGGYISFKQAFSSFFITIAIGILISSVVLFVLFNFIDPESAVMLKEMGLEKSREMMEGFGMAEAQINEAMAKAEQQDSFSITTQALGYAQALVFYSIIGLIVALIMKRKDPNAE</sequence>
<feature type="transmembrane region" description="Helical" evidence="1">
    <location>
        <begin position="12"/>
        <end position="31"/>
    </location>
</feature>